<dbReference type="GO" id="GO:0005524">
    <property type="term" value="F:ATP binding"/>
    <property type="evidence" value="ECO:0007669"/>
    <property type="project" value="UniProtKB-KW"/>
</dbReference>
<dbReference type="InterPro" id="IPR001870">
    <property type="entry name" value="B30.2/SPRY"/>
</dbReference>
<dbReference type="Gene3D" id="3.80.10.10">
    <property type="entry name" value="Ribonuclease Inhibitor"/>
    <property type="match status" value="1"/>
</dbReference>
<evidence type="ECO:0000256" key="4">
    <source>
        <dbReference type="ARBA" id="ARBA00022737"/>
    </source>
</evidence>
<dbReference type="PANTHER" id="PTHR24106">
    <property type="entry name" value="NACHT, LRR AND CARD DOMAINS-CONTAINING"/>
    <property type="match status" value="1"/>
</dbReference>
<dbReference type="GeneID" id="114477429"/>
<dbReference type="InterPro" id="IPR013320">
    <property type="entry name" value="ConA-like_dom_sf"/>
</dbReference>
<dbReference type="InterPro" id="IPR001611">
    <property type="entry name" value="Leu-rich_rpt"/>
</dbReference>
<keyword evidence="6" id="KW-0067">ATP-binding</keyword>
<dbReference type="SMART" id="SM00449">
    <property type="entry name" value="SPRY"/>
    <property type="match status" value="1"/>
</dbReference>
<dbReference type="InterPro" id="IPR007111">
    <property type="entry name" value="NACHT_NTPase"/>
</dbReference>
<dbReference type="SMART" id="SM01288">
    <property type="entry name" value="FISNA"/>
    <property type="match status" value="1"/>
</dbReference>
<dbReference type="RefSeq" id="XP_028325501.1">
    <property type="nucleotide sequence ID" value="XM_028469700.1"/>
</dbReference>
<evidence type="ECO:0000256" key="5">
    <source>
        <dbReference type="ARBA" id="ARBA00022741"/>
    </source>
</evidence>
<dbReference type="SUPFAM" id="SSF52047">
    <property type="entry name" value="RNI-like"/>
    <property type="match status" value="1"/>
</dbReference>
<dbReference type="SMART" id="SM00589">
    <property type="entry name" value="PRY"/>
    <property type="match status" value="1"/>
</dbReference>
<gene>
    <name evidence="9" type="primary">LOC114477429</name>
</gene>
<evidence type="ECO:0000313" key="9">
    <source>
        <dbReference type="Ensembl" id="ENSGWIP00000037237.1"/>
    </source>
</evidence>
<dbReference type="Ensembl" id="ENSGWIT00000040556.1">
    <property type="protein sequence ID" value="ENSGWIP00000037237.1"/>
    <property type="gene ID" value="ENSGWIG00000019138.1"/>
</dbReference>
<evidence type="ECO:0000256" key="1">
    <source>
        <dbReference type="ARBA" id="ARBA00004496"/>
    </source>
</evidence>
<keyword evidence="2" id="KW-0963">Cytoplasm</keyword>
<dbReference type="PROSITE" id="PS50188">
    <property type="entry name" value="B302_SPRY"/>
    <property type="match status" value="1"/>
</dbReference>
<dbReference type="InterPro" id="IPR032675">
    <property type="entry name" value="LRR_dom_sf"/>
</dbReference>
<dbReference type="CDD" id="cd16040">
    <property type="entry name" value="SPRY_PRY_SNTX"/>
    <property type="match status" value="1"/>
</dbReference>
<dbReference type="Pfam" id="PF05729">
    <property type="entry name" value="NACHT"/>
    <property type="match status" value="1"/>
</dbReference>
<evidence type="ECO:0000259" key="8">
    <source>
        <dbReference type="PROSITE" id="PS50837"/>
    </source>
</evidence>
<keyword evidence="3" id="KW-0433">Leucine-rich repeat</keyword>
<dbReference type="InterPro" id="IPR041075">
    <property type="entry name" value="NOD1/2_WH"/>
</dbReference>
<evidence type="ECO:0000256" key="3">
    <source>
        <dbReference type="ARBA" id="ARBA00022614"/>
    </source>
</evidence>
<dbReference type="OrthoDB" id="120976at2759"/>
<proteinExistence type="predicted"/>
<feature type="domain" description="NACHT" evidence="8">
    <location>
        <begin position="406"/>
        <end position="540"/>
    </location>
</feature>
<sequence length="1221" mass="138601">MSRSEETDEALLSLVVNLPDEHDQTGSVWIVQETEDSSSLSSVSIRSSQPMDHQQGKLPGIIHETEDSSSSSCVSLKSSQSMDLQSEELSKIVHKTEDSSSPSCVAYRSDQSMDHPMAFKQEKLPGIVHKTEDSSSPSCVSYKSNQSMDHPLVFNQKEFSKIVQKTEDSSSPSCVSYKSDQSMDHPLVFKQKEFSKIVQKTEDSSSPSCVSYRSDQSMDHPLVFTQEMFSKGHKRTSMNINSTFKNLEKTFDRFVSIELKKLKSQVLDCEDEDEDGDDSFEGIEMEKTREAFMCMTLQFLRGMEQEELADTLEKKRLVSISRLRLKANLKNKSQHVFEGIAKAGQSTLLNQIYTELYITEGGAADVNIEHEIRQIEKTSRESASSETAIRCEDFFKSSYRSVKPVRTILTKGVAGIGKTVCTQKFTLDWADGQTNQDIDFLFPFTFRELNLLKEKRFSLIQLIHHFFPETKDALVSNFEEFQIVIILDSLDECRLPLDLYKCEIMSDVSQSTSVDVLLANLINKKLLPSAQLWITTRPAAASQIPPECVDMVTEVRGFNNEQKNEYFMKRFPDEDQASRVISHIKSSRTLHIMCHIPVFCWITATVFDNVLKSFEAGNELPECLTKMYIYFLVTQTKLKIIKYDGGAETDLPWNQETRVMIESLGKLAFEQLLKGNLYFYDFDLTECGIDVKAASLYSGVLTEIFQEDQGLYQNKVFCFIHLSIQEFLAALHVHLTFTNTGINLLSEEKSTISRLLQWFFPMDPSHFYQTAIEKALQSNSGHLDLFLRFLLGLSLQENQTQLEGLVTQMANSSLVHQKTAEYIKIKIRENPSPEKSTNLFHCLKELNDCSLITEIQNYLKSENSTTDELSASQWSALVFILQSEGDIDTFNLRKYSASDNALQHLLPVVQTSTKAVLSCCNLTERSCKALTNILGSPSCRLKELDLSNNDLQDKGVLYLCECPPCTLETLSLSGCQITKRSGELLVSALSSNLRHLKKLDLTYNNLGETAVKKLSALQKNPNCGLEILRVNPGGPHFITPGLKKYASKLKLDPITANKKLVLSKENKKVTVIKEKQPYDDHPERFDYWKQVLCADGLTSRCFYEVEWEGEVYMGVTYKEIKRKGEGDESCLGKNNKSWSVHFSEDRFSEVIIKGEKVFSRRPSKRVGVYLDWDAGTLSFFNVFSDKVDHIYTYHTKFTGPVFPAFRIRIKPHNSSVFLCEA</sequence>
<dbReference type="Pfam" id="PF17776">
    <property type="entry name" value="NLRC4_HD2"/>
    <property type="match status" value="1"/>
</dbReference>
<evidence type="ECO:0000256" key="2">
    <source>
        <dbReference type="ARBA" id="ARBA00022490"/>
    </source>
</evidence>
<dbReference type="Pfam" id="PF13765">
    <property type="entry name" value="PRY"/>
    <property type="match status" value="1"/>
</dbReference>
<reference evidence="9" key="1">
    <citation type="submission" date="2020-06" db="EMBL/GenBank/DDBJ databases">
        <authorList>
            <consortium name="Wellcome Sanger Institute Data Sharing"/>
        </authorList>
    </citation>
    <scope>NUCLEOTIDE SEQUENCE [LARGE SCALE GENOMIC DNA]</scope>
</reference>
<dbReference type="InterPro" id="IPR006574">
    <property type="entry name" value="PRY"/>
</dbReference>
<comment type="subcellular location">
    <subcellularLocation>
        <location evidence="1">Cytoplasm</location>
    </subcellularLocation>
</comment>
<organism evidence="9 10">
    <name type="scientific">Gouania willdenowi</name>
    <name type="common">Blunt-snouted clingfish</name>
    <name type="synonym">Lepadogaster willdenowi</name>
    <dbReference type="NCBI Taxonomy" id="441366"/>
    <lineage>
        <taxon>Eukaryota</taxon>
        <taxon>Metazoa</taxon>
        <taxon>Chordata</taxon>
        <taxon>Craniata</taxon>
        <taxon>Vertebrata</taxon>
        <taxon>Euteleostomi</taxon>
        <taxon>Actinopterygii</taxon>
        <taxon>Neopterygii</taxon>
        <taxon>Teleostei</taxon>
        <taxon>Neoteleostei</taxon>
        <taxon>Acanthomorphata</taxon>
        <taxon>Ovalentaria</taxon>
        <taxon>Blenniimorphae</taxon>
        <taxon>Blenniiformes</taxon>
        <taxon>Gobiesocoidei</taxon>
        <taxon>Gobiesocidae</taxon>
        <taxon>Gobiesocinae</taxon>
        <taxon>Gouania</taxon>
    </lineage>
</organism>
<dbReference type="Pfam" id="PF17779">
    <property type="entry name" value="WHD_NOD2"/>
    <property type="match status" value="1"/>
</dbReference>
<dbReference type="InterPro" id="IPR029495">
    <property type="entry name" value="NACHT-assoc"/>
</dbReference>
<dbReference type="SMART" id="SM00368">
    <property type="entry name" value="LRR_RI"/>
    <property type="match status" value="3"/>
</dbReference>
<dbReference type="AlphaFoldDB" id="A0A8C5N8Q6"/>
<dbReference type="InterPro" id="IPR043136">
    <property type="entry name" value="B30.2/SPRY_sf"/>
</dbReference>
<dbReference type="Proteomes" id="UP000694680">
    <property type="component" value="Chromosome 16"/>
</dbReference>
<name>A0A8C5N8Q6_GOUWI</name>
<dbReference type="FunFam" id="3.40.50.300:FF:001524">
    <property type="entry name" value="Si:dkey-126g1.7"/>
    <property type="match status" value="1"/>
</dbReference>
<keyword evidence="5" id="KW-0547">Nucleotide-binding</keyword>
<dbReference type="Pfam" id="PF13516">
    <property type="entry name" value="LRR_6"/>
    <property type="match status" value="3"/>
</dbReference>
<protein>
    <submittedName>
        <fullName evidence="9">NLR family CARD domain-containing protein 3-like</fullName>
    </submittedName>
</protein>
<dbReference type="PROSITE" id="PS51450">
    <property type="entry name" value="LRR"/>
    <property type="match status" value="1"/>
</dbReference>
<dbReference type="InterPro" id="IPR003877">
    <property type="entry name" value="SPRY_dom"/>
</dbReference>
<evidence type="ECO:0000259" key="7">
    <source>
        <dbReference type="PROSITE" id="PS50188"/>
    </source>
</evidence>
<dbReference type="Pfam" id="PF00622">
    <property type="entry name" value="SPRY"/>
    <property type="match status" value="1"/>
</dbReference>
<dbReference type="PRINTS" id="PR01407">
    <property type="entry name" value="BUTYPHLNCDUF"/>
</dbReference>
<keyword evidence="10" id="KW-1185">Reference proteome</keyword>
<dbReference type="GO" id="GO:0005737">
    <property type="term" value="C:cytoplasm"/>
    <property type="evidence" value="ECO:0007669"/>
    <property type="project" value="UniProtKB-SubCell"/>
</dbReference>
<dbReference type="InterPro" id="IPR051261">
    <property type="entry name" value="NLR"/>
</dbReference>
<dbReference type="SUPFAM" id="SSF49899">
    <property type="entry name" value="Concanavalin A-like lectins/glucanases"/>
    <property type="match status" value="1"/>
</dbReference>
<keyword evidence="4" id="KW-0677">Repeat</keyword>
<dbReference type="InterPro" id="IPR003879">
    <property type="entry name" value="Butyrophylin_SPRY"/>
</dbReference>
<dbReference type="InterPro" id="IPR041267">
    <property type="entry name" value="NLRP_HD2"/>
</dbReference>
<dbReference type="Pfam" id="PF14484">
    <property type="entry name" value="FISNA"/>
    <property type="match status" value="1"/>
</dbReference>
<dbReference type="Gene3D" id="2.60.120.920">
    <property type="match status" value="1"/>
</dbReference>
<evidence type="ECO:0000313" key="10">
    <source>
        <dbReference type="Proteomes" id="UP000694680"/>
    </source>
</evidence>
<reference evidence="9" key="3">
    <citation type="submission" date="2025-09" db="UniProtKB">
        <authorList>
            <consortium name="Ensembl"/>
        </authorList>
    </citation>
    <scope>IDENTIFICATION</scope>
</reference>
<feature type="domain" description="B30.2/SPRY" evidence="7">
    <location>
        <begin position="1029"/>
        <end position="1221"/>
    </location>
</feature>
<reference evidence="9" key="2">
    <citation type="submission" date="2025-08" db="UniProtKB">
        <authorList>
            <consortium name="Ensembl"/>
        </authorList>
    </citation>
    <scope>IDENTIFICATION</scope>
</reference>
<evidence type="ECO:0000256" key="6">
    <source>
        <dbReference type="ARBA" id="ARBA00022840"/>
    </source>
</evidence>
<dbReference type="Gene3D" id="3.40.50.300">
    <property type="entry name" value="P-loop containing nucleotide triphosphate hydrolases"/>
    <property type="match status" value="1"/>
</dbReference>
<dbReference type="InterPro" id="IPR027417">
    <property type="entry name" value="P-loop_NTPase"/>
</dbReference>
<accession>A0A8C5N8Q6</accession>
<dbReference type="PROSITE" id="PS50837">
    <property type="entry name" value="NACHT"/>
    <property type="match status" value="1"/>
</dbReference>